<dbReference type="NCBIfam" id="NF033516">
    <property type="entry name" value="transpos_IS3"/>
    <property type="match status" value="1"/>
</dbReference>
<evidence type="ECO:0000256" key="1">
    <source>
        <dbReference type="ARBA" id="ARBA00002286"/>
    </source>
</evidence>
<dbReference type="SUPFAM" id="SSF53098">
    <property type="entry name" value="Ribonuclease H-like"/>
    <property type="match status" value="1"/>
</dbReference>
<sequence length="320" mass="37237">MKSSARKARDGDCIRKKINRNTQSGGGKGLRYQAIKELNQENGWSISQLCKIADSSRDGYYKWLNRKPSQYHNEQAELLEAIVELEEEHNWTLGYLAMTTQLSFENRLSFTAGLKRITNCMRKHGIRANIRKKKRNRIQRHEEYINDNLLQGQFDRETKNEVWVTDTTEVAYGEHTLHKVRVHVILDLYGRYALSYNISDTETSSAVIETFNRAFTVEPDAQPMIHTDRGSAYCSSMFNDYLASKNCIHSMSHPGHPWENSPIERWWNDFKLIWINKHPRPKTLAELEQLVKGAIEYFNTKRAYTSKNGLTAEQFRNQAA</sequence>
<comment type="function">
    <text evidence="1">Involved in the transposition of the insertion sequence.</text>
</comment>
<dbReference type="PANTHER" id="PTHR46889:SF5">
    <property type="entry name" value="INTEGRASE PROTEIN"/>
    <property type="match status" value="1"/>
</dbReference>
<dbReference type="PANTHER" id="PTHR46889">
    <property type="entry name" value="TRANSPOSASE INSF FOR INSERTION SEQUENCE IS3B-RELATED"/>
    <property type="match status" value="1"/>
</dbReference>
<evidence type="ECO:0000313" key="2">
    <source>
        <dbReference type="EMBL" id="MRG70110.1"/>
    </source>
</evidence>
<protein>
    <submittedName>
        <fullName evidence="2">IS3 family transposase</fullName>
    </submittedName>
</protein>
<comment type="caution">
    <text evidence="2">The sequence shown here is derived from an EMBL/GenBank/DDBJ whole genome shotgun (WGS) entry which is preliminary data.</text>
</comment>
<name>A0A347T6U8_LIMRT</name>
<evidence type="ECO:0000313" key="3">
    <source>
        <dbReference type="Proteomes" id="UP000430985"/>
    </source>
</evidence>
<dbReference type="InterPro" id="IPR012337">
    <property type="entry name" value="RNaseH-like_sf"/>
</dbReference>
<dbReference type="Pfam" id="PF00665">
    <property type="entry name" value="rve"/>
    <property type="match status" value="1"/>
</dbReference>
<dbReference type="GO" id="GO:0003676">
    <property type="term" value="F:nucleic acid binding"/>
    <property type="evidence" value="ECO:0007669"/>
    <property type="project" value="InterPro"/>
</dbReference>
<gene>
    <name evidence="2" type="ORF">GIX83_09945</name>
</gene>
<dbReference type="InterPro" id="IPR025948">
    <property type="entry name" value="HTH-like_dom"/>
</dbReference>
<dbReference type="InterPro" id="IPR036397">
    <property type="entry name" value="RNaseH_sf"/>
</dbReference>
<dbReference type="GO" id="GO:0015074">
    <property type="term" value="P:DNA integration"/>
    <property type="evidence" value="ECO:0007669"/>
    <property type="project" value="InterPro"/>
</dbReference>
<dbReference type="InterPro" id="IPR001584">
    <property type="entry name" value="Integrase_cat-core"/>
</dbReference>
<dbReference type="AlphaFoldDB" id="A0A347T6U8"/>
<proteinExistence type="predicted"/>
<dbReference type="InterPro" id="IPR048020">
    <property type="entry name" value="Transpos_IS3"/>
</dbReference>
<reference evidence="2 3" key="1">
    <citation type="submission" date="2019-11" db="EMBL/GenBank/DDBJ databases">
        <title>Draft genome sequence of 12 host-associated Lactobacillus reuteri rodent strains.</title>
        <authorList>
            <person name="Zhang S."/>
            <person name="Ozcam M."/>
            <person name="Van Pijkeren J.P."/>
        </authorList>
    </citation>
    <scope>NUCLEOTIDE SEQUENCE [LARGE SCALE GENOMIC DNA]</scope>
    <source>
        <strain evidence="2 3">Rat19</strain>
    </source>
</reference>
<dbReference type="Pfam" id="PF13276">
    <property type="entry name" value="HTH_21"/>
    <property type="match status" value="1"/>
</dbReference>
<dbReference type="PROSITE" id="PS50994">
    <property type="entry name" value="INTEGRASE"/>
    <property type="match status" value="1"/>
</dbReference>
<dbReference type="Gene3D" id="3.30.420.10">
    <property type="entry name" value="Ribonuclease H-like superfamily/Ribonuclease H"/>
    <property type="match status" value="1"/>
</dbReference>
<organism evidence="2 3">
    <name type="scientific">Limosilactobacillus reuteri</name>
    <name type="common">Lactobacillus reuteri</name>
    <dbReference type="NCBI Taxonomy" id="1598"/>
    <lineage>
        <taxon>Bacteria</taxon>
        <taxon>Bacillati</taxon>
        <taxon>Bacillota</taxon>
        <taxon>Bacilli</taxon>
        <taxon>Lactobacillales</taxon>
        <taxon>Lactobacillaceae</taxon>
        <taxon>Limosilactobacillus</taxon>
    </lineage>
</organism>
<dbReference type="InterPro" id="IPR050900">
    <property type="entry name" value="Transposase_IS3/IS150/IS904"/>
</dbReference>
<dbReference type="EMBL" id="WJNE01000054">
    <property type="protein sequence ID" value="MRG70110.1"/>
    <property type="molecule type" value="Genomic_DNA"/>
</dbReference>
<accession>A0A347T6U8</accession>
<dbReference type="RefSeq" id="WP_113896302.1">
    <property type="nucleotide sequence ID" value="NZ_CP029613.1"/>
</dbReference>
<dbReference type="Proteomes" id="UP000430985">
    <property type="component" value="Unassembled WGS sequence"/>
</dbReference>
<dbReference type="Pfam" id="PF13333">
    <property type="entry name" value="rve_2"/>
    <property type="match status" value="1"/>
</dbReference>